<dbReference type="Proteomes" id="UP000276133">
    <property type="component" value="Unassembled WGS sequence"/>
</dbReference>
<gene>
    <name evidence="2" type="ORF">BpHYR1_046908</name>
</gene>
<feature type="non-terminal residue" evidence="2">
    <location>
        <position position="145"/>
    </location>
</feature>
<dbReference type="EMBL" id="REGN01013189">
    <property type="protein sequence ID" value="RMZ94259.1"/>
    <property type="molecule type" value="Genomic_DNA"/>
</dbReference>
<proteinExistence type="predicted"/>
<organism evidence="2 3">
    <name type="scientific">Brachionus plicatilis</name>
    <name type="common">Marine rotifer</name>
    <name type="synonym">Brachionus muelleri</name>
    <dbReference type="NCBI Taxonomy" id="10195"/>
    <lineage>
        <taxon>Eukaryota</taxon>
        <taxon>Metazoa</taxon>
        <taxon>Spiralia</taxon>
        <taxon>Gnathifera</taxon>
        <taxon>Rotifera</taxon>
        <taxon>Eurotatoria</taxon>
        <taxon>Monogononta</taxon>
        <taxon>Pseudotrocha</taxon>
        <taxon>Ploima</taxon>
        <taxon>Brachionidae</taxon>
        <taxon>Brachionus</taxon>
    </lineage>
</organism>
<dbReference type="AlphaFoldDB" id="A0A3M7P5R9"/>
<protein>
    <submittedName>
        <fullName evidence="2">Uncharacterized protein</fullName>
    </submittedName>
</protein>
<sequence>MGIVVSSCKGKSSAKYEPSPKHRLNRETPSKREQRFKTYKISNRPKKTRQFEQKRLTPCQNSSGTLCHCKSLDFLDKSDKCCQVDIEKTKSLVHRTTSTKILSLKSRSVSPTKAKMNHRRPKHSDLYYHHYHHHHHYHHRNHRGS</sequence>
<name>A0A3M7P5R9_BRAPC</name>
<evidence type="ECO:0000313" key="2">
    <source>
        <dbReference type="EMBL" id="RMZ94259.1"/>
    </source>
</evidence>
<dbReference type="OrthoDB" id="10647370at2759"/>
<feature type="region of interest" description="Disordered" evidence="1">
    <location>
        <begin position="1"/>
        <end position="37"/>
    </location>
</feature>
<accession>A0A3M7P5R9</accession>
<evidence type="ECO:0000256" key="1">
    <source>
        <dbReference type="SAM" id="MobiDB-lite"/>
    </source>
</evidence>
<feature type="compositionally biased region" description="Basic and acidic residues" evidence="1">
    <location>
        <begin position="25"/>
        <end position="36"/>
    </location>
</feature>
<keyword evidence="3" id="KW-1185">Reference proteome</keyword>
<comment type="caution">
    <text evidence="2">The sequence shown here is derived from an EMBL/GenBank/DDBJ whole genome shotgun (WGS) entry which is preliminary data.</text>
</comment>
<reference evidence="2 3" key="1">
    <citation type="journal article" date="2018" name="Sci. Rep.">
        <title>Genomic signatures of local adaptation to the degree of environmental predictability in rotifers.</title>
        <authorList>
            <person name="Franch-Gras L."/>
            <person name="Hahn C."/>
            <person name="Garcia-Roger E.M."/>
            <person name="Carmona M.J."/>
            <person name="Serra M."/>
            <person name="Gomez A."/>
        </authorList>
    </citation>
    <scope>NUCLEOTIDE SEQUENCE [LARGE SCALE GENOMIC DNA]</scope>
    <source>
        <strain evidence="2">HYR1</strain>
    </source>
</reference>
<evidence type="ECO:0000313" key="3">
    <source>
        <dbReference type="Proteomes" id="UP000276133"/>
    </source>
</evidence>